<feature type="transmembrane region" description="Helical" evidence="8">
    <location>
        <begin position="209"/>
        <end position="228"/>
    </location>
</feature>
<dbReference type="GO" id="GO:0016747">
    <property type="term" value="F:acyltransferase activity, transferring groups other than amino-acyl groups"/>
    <property type="evidence" value="ECO:0007669"/>
    <property type="project" value="InterPro"/>
</dbReference>
<name>A0A2N6SQ09_9LACT</name>
<dbReference type="PANTHER" id="PTHR23028:SF53">
    <property type="entry name" value="ACYL_TRANSF_3 DOMAIN-CONTAINING PROTEIN"/>
    <property type="match status" value="1"/>
</dbReference>
<feature type="domain" description="Acyltransferase 3" evidence="9">
    <location>
        <begin position="21"/>
        <end position="354"/>
    </location>
</feature>
<evidence type="ECO:0000256" key="5">
    <source>
        <dbReference type="ARBA" id="ARBA00022989"/>
    </source>
</evidence>
<dbReference type="PANTHER" id="PTHR23028">
    <property type="entry name" value="ACETYLTRANSFERASE"/>
    <property type="match status" value="1"/>
</dbReference>
<dbReference type="Proteomes" id="UP000235682">
    <property type="component" value="Unassembled WGS sequence"/>
</dbReference>
<evidence type="ECO:0000256" key="1">
    <source>
        <dbReference type="ARBA" id="ARBA00004651"/>
    </source>
</evidence>
<sequence length="664" mass="77046">MVNPTVTLNIRRRFMKRSYVLDRLKALSILFIICYHLWPSIFPGGFLFVNTFLVLAGFFAVRRLEKLTELKEIKPLLSHIGKVVLRLWIPLFAMIAVVISVIFLSGSLQLKSLRLDTLTSLFFLNNWYQLQSERSYFMDMAVQSPFAHLWYVAIYFQSFLLSAGIIKVTNQFKLDRSIKMFIWLGLLAISQSLYFLWYTPGADPSNVYYSLWTRFSSFAGGVLLYYALPYVDAVLSSVGKRTLDQFKDVLLGLSLFCMIGLSFIVSDQSPLTYLVWLNYFNLLTLIFVWAARNQHLIFSKWLDQTHFHRLGLATYSIYLWYYPLIVLAQKNIRLIQTYLTHYEFLVFVAILGVGLAHYFFIEKNTQNLVTWKKPKNQRWDQGLFTALTLLFLIAMTQSGDQKPIALFKLEHQEFQAKQNAFNTPFPGTKTVVETTEWAKDFDQRFQTDFSYTPTPRFNTKALLAKLESPDQIELTPEQEAYIEELKELDPELFDMLTLPEILYASSVPVTYFGDSLAQGNAYTFRLLFAEGNAYGHKSLQIWYSYPYFQELMDDGELHENVVINLGTNAGLDEEGVTELVDMLGDRTIYFVNTNSAVDHLQQVNDTIKWAEKEFPNVHEIDWYTESLGHADYYIEDDIHLNPKGADYYVALVARTMYEHDHPGQ</sequence>
<feature type="transmembrane region" description="Helical" evidence="8">
    <location>
        <begin position="20"/>
        <end position="38"/>
    </location>
</feature>
<feature type="transmembrane region" description="Helical" evidence="8">
    <location>
        <begin position="180"/>
        <end position="197"/>
    </location>
</feature>
<dbReference type="EMBL" id="PNHE01000001">
    <property type="protein sequence ID" value="PMC59155.1"/>
    <property type="molecule type" value="Genomic_DNA"/>
</dbReference>
<evidence type="ECO:0000256" key="4">
    <source>
        <dbReference type="ARBA" id="ARBA00022692"/>
    </source>
</evidence>
<keyword evidence="3" id="KW-0808">Transferase</keyword>
<dbReference type="GO" id="GO:0005886">
    <property type="term" value="C:plasma membrane"/>
    <property type="evidence" value="ECO:0007669"/>
    <property type="project" value="UniProtKB-SubCell"/>
</dbReference>
<dbReference type="Pfam" id="PF01757">
    <property type="entry name" value="Acyl_transf_3"/>
    <property type="match status" value="1"/>
</dbReference>
<keyword evidence="7" id="KW-0012">Acyltransferase</keyword>
<evidence type="ECO:0000313" key="11">
    <source>
        <dbReference type="Proteomes" id="UP000235682"/>
    </source>
</evidence>
<dbReference type="Gene3D" id="3.40.50.1110">
    <property type="entry name" value="SGNH hydrolase"/>
    <property type="match status" value="1"/>
</dbReference>
<evidence type="ECO:0000313" key="10">
    <source>
        <dbReference type="EMBL" id="PMC59155.1"/>
    </source>
</evidence>
<organism evidence="10 11">
    <name type="scientific">Dolosicoccus paucivorans</name>
    <dbReference type="NCBI Taxonomy" id="84521"/>
    <lineage>
        <taxon>Bacteria</taxon>
        <taxon>Bacillati</taxon>
        <taxon>Bacillota</taxon>
        <taxon>Bacilli</taxon>
        <taxon>Lactobacillales</taxon>
        <taxon>Aerococcaceae</taxon>
        <taxon>Dolosicoccus</taxon>
    </lineage>
</organism>
<evidence type="ECO:0000256" key="2">
    <source>
        <dbReference type="ARBA" id="ARBA00022475"/>
    </source>
</evidence>
<feature type="transmembrane region" description="Helical" evidence="8">
    <location>
        <begin position="249"/>
        <end position="265"/>
    </location>
</feature>
<evidence type="ECO:0000256" key="3">
    <source>
        <dbReference type="ARBA" id="ARBA00022679"/>
    </source>
</evidence>
<protein>
    <recommendedName>
        <fullName evidence="9">Acyltransferase 3 domain-containing protein</fullName>
    </recommendedName>
</protein>
<accession>A0A2N6SQ09</accession>
<dbReference type="OrthoDB" id="9796461at2"/>
<dbReference type="InterPro" id="IPR036514">
    <property type="entry name" value="SGNH_hydro_sf"/>
</dbReference>
<dbReference type="GO" id="GO:0009103">
    <property type="term" value="P:lipopolysaccharide biosynthetic process"/>
    <property type="evidence" value="ECO:0007669"/>
    <property type="project" value="TreeGrafter"/>
</dbReference>
<dbReference type="SUPFAM" id="SSF52266">
    <property type="entry name" value="SGNH hydrolase"/>
    <property type="match status" value="1"/>
</dbReference>
<keyword evidence="2" id="KW-1003">Cell membrane</keyword>
<feature type="transmembrane region" description="Helical" evidence="8">
    <location>
        <begin position="312"/>
        <end position="332"/>
    </location>
</feature>
<feature type="transmembrane region" description="Helical" evidence="8">
    <location>
        <begin position="344"/>
        <end position="361"/>
    </location>
</feature>
<dbReference type="InterPro" id="IPR050879">
    <property type="entry name" value="Acyltransferase_3"/>
</dbReference>
<dbReference type="InterPro" id="IPR002656">
    <property type="entry name" value="Acyl_transf_3_dom"/>
</dbReference>
<feature type="transmembrane region" description="Helical" evidence="8">
    <location>
        <begin position="44"/>
        <end position="62"/>
    </location>
</feature>
<evidence type="ECO:0000256" key="7">
    <source>
        <dbReference type="ARBA" id="ARBA00023315"/>
    </source>
</evidence>
<comment type="caution">
    <text evidence="10">The sequence shown here is derived from an EMBL/GenBank/DDBJ whole genome shotgun (WGS) entry which is preliminary data.</text>
</comment>
<feature type="transmembrane region" description="Helical" evidence="8">
    <location>
        <begin position="83"/>
        <end position="104"/>
    </location>
</feature>
<keyword evidence="5 8" id="KW-1133">Transmembrane helix</keyword>
<feature type="transmembrane region" description="Helical" evidence="8">
    <location>
        <begin position="271"/>
        <end position="291"/>
    </location>
</feature>
<evidence type="ECO:0000256" key="8">
    <source>
        <dbReference type="SAM" id="Phobius"/>
    </source>
</evidence>
<keyword evidence="4 8" id="KW-0812">Transmembrane</keyword>
<proteinExistence type="predicted"/>
<feature type="transmembrane region" description="Helical" evidence="8">
    <location>
        <begin position="148"/>
        <end position="168"/>
    </location>
</feature>
<feature type="transmembrane region" description="Helical" evidence="8">
    <location>
        <begin position="382"/>
        <end position="399"/>
    </location>
</feature>
<comment type="subcellular location">
    <subcellularLocation>
        <location evidence="1">Cell membrane</location>
        <topology evidence="1">Multi-pass membrane protein</topology>
    </subcellularLocation>
</comment>
<gene>
    <name evidence="10" type="ORF">CJ205_00155</name>
</gene>
<keyword evidence="11" id="KW-1185">Reference proteome</keyword>
<dbReference type="AlphaFoldDB" id="A0A2N6SQ09"/>
<evidence type="ECO:0000256" key="6">
    <source>
        <dbReference type="ARBA" id="ARBA00023136"/>
    </source>
</evidence>
<keyword evidence="6 8" id="KW-0472">Membrane</keyword>
<dbReference type="STRING" id="84521.SAMN04487994_103111"/>
<evidence type="ECO:0000259" key="9">
    <source>
        <dbReference type="Pfam" id="PF01757"/>
    </source>
</evidence>
<reference evidence="10 11" key="1">
    <citation type="submission" date="2017-09" db="EMBL/GenBank/DDBJ databases">
        <title>Bacterial strain isolated from the female urinary microbiota.</title>
        <authorList>
            <person name="Thomas-White K."/>
            <person name="Kumar N."/>
            <person name="Forster S."/>
            <person name="Putonti C."/>
            <person name="Lawley T."/>
            <person name="Wolfe A.J."/>
        </authorList>
    </citation>
    <scope>NUCLEOTIDE SEQUENCE [LARGE SCALE GENOMIC DNA]</scope>
    <source>
        <strain evidence="10 11">UMB0852</strain>
    </source>
</reference>